<evidence type="ECO:0000256" key="1">
    <source>
        <dbReference type="SAM" id="Phobius"/>
    </source>
</evidence>
<feature type="transmembrane region" description="Helical" evidence="1">
    <location>
        <begin position="29"/>
        <end position="49"/>
    </location>
</feature>
<keyword evidence="1" id="KW-0472">Membrane</keyword>
<comment type="caution">
    <text evidence="2">The sequence shown here is derived from an EMBL/GenBank/DDBJ whole genome shotgun (WGS) entry which is preliminary data.</text>
</comment>
<dbReference type="Proteomes" id="UP000054988">
    <property type="component" value="Unassembled WGS sequence"/>
</dbReference>
<evidence type="ECO:0000313" key="2">
    <source>
        <dbReference type="EMBL" id="KTB42197.1"/>
    </source>
</evidence>
<feature type="transmembrane region" description="Helical" evidence="1">
    <location>
        <begin position="61"/>
        <end position="80"/>
    </location>
</feature>
<name>A0A0W0G1C7_MONRR</name>
<accession>A0A0W0G1C7</accession>
<protein>
    <submittedName>
        <fullName evidence="2">Uncharacterized protein</fullName>
    </submittedName>
</protein>
<keyword evidence="1" id="KW-0812">Transmembrane</keyword>
<gene>
    <name evidence="2" type="ORF">WG66_5224</name>
</gene>
<sequence length="126" mass="14201">MVFYRHLFLPDPFHDDLPTFQRYYNLPSFHHFGLLVSVLLFVVACRFGLLMHCEFVTDVFWLLRAAPVLTGPVASCGNIIHTVFKSGLYMTTPVLSPQDLSMYGIMVASSMGFWVTGNLILPLSSP</sequence>
<proteinExistence type="predicted"/>
<dbReference type="AlphaFoldDB" id="A0A0W0G1C7"/>
<keyword evidence="1" id="KW-1133">Transmembrane helix</keyword>
<organism evidence="2 3">
    <name type="scientific">Moniliophthora roreri</name>
    <name type="common">Frosty pod rot fungus</name>
    <name type="synonym">Monilia roreri</name>
    <dbReference type="NCBI Taxonomy" id="221103"/>
    <lineage>
        <taxon>Eukaryota</taxon>
        <taxon>Fungi</taxon>
        <taxon>Dikarya</taxon>
        <taxon>Basidiomycota</taxon>
        <taxon>Agaricomycotina</taxon>
        <taxon>Agaricomycetes</taxon>
        <taxon>Agaricomycetidae</taxon>
        <taxon>Agaricales</taxon>
        <taxon>Marasmiineae</taxon>
        <taxon>Marasmiaceae</taxon>
        <taxon>Moniliophthora</taxon>
    </lineage>
</organism>
<dbReference type="EMBL" id="LATX01001370">
    <property type="protein sequence ID" value="KTB42197.1"/>
    <property type="molecule type" value="Genomic_DNA"/>
</dbReference>
<evidence type="ECO:0000313" key="3">
    <source>
        <dbReference type="Proteomes" id="UP000054988"/>
    </source>
</evidence>
<feature type="transmembrane region" description="Helical" evidence="1">
    <location>
        <begin position="100"/>
        <end position="121"/>
    </location>
</feature>
<reference evidence="2 3" key="1">
    <citation type="submission" date="2015-12" db="EMBL/GenBank/DDBJ databases">
        <title>Draft genome sequence of Moniliophthora roreri, the causal agent of frosty pod rot of cacao.</title>
        <authorList>
            <person name="Aime M.C."/>
            <person name="Diaz-Valderrama J.R."/>
            <person name="Kijpornyongpan T."/>
            <person name="Phillips-Mora W."/>
        </authorList>
    </citation>
    <scope>NUCLEOTIDE SEQUENCE [LARGE SCALE GENOMIC DNA]</scope>
    <source>
        <strain evidence="2 3">MCA 2952</strain>
    </source>
</reference>